<dbReference type="RefSeq" id="WP_163607684.1">
    <property type="nucleotide sequence ID" value="NZ_JAABOO010000003.1"/>
</dbReference>
<proteinExistence type="predicted"/>
<evidence type="ECO:0008006" key="4">
    <source>
        <dbReference type="Google" id="ProtNLM"/>
    </source>
</evidence>
<keyword evidence="3" id="KW-1185">Reference proteome</keyword>
<evidence type="ECO:0000313" key="3">
    <source>
        <dbReference type="Proteomes" id="UP000468581"/>
    </source>
</evidence>
<evidence type="ECO:0000256" key="1">
    <source>
        <dbReference type="SAM" id="SignalP"/>
    </source>
</evidence>
<dbReference type="EMBL" id="JAABOO010000003">
    <property type="protein sequence ID" value="NER14391.1"/>
    <property type="molecule type" value="Genomic_DNA"/>
</dbReference>
<feature type="signal peptide" evidence="1">
    <location>
        <begin position="1"/>
        <end position="22"/>
    </location>
</feature>
<feature type="chain" id="PRO_5026978737" description="Acyloxyacyl hydrolase" evidence="1">
    <location>
        <begin position="23"/>
        <end position="202"/>
    </location>
</feature>
<gene>
    <name evidence="2" type="ORF">GWK08_13135</name>
</gene>
<dbReference type="Proteomes" id="UP000468581">
    <property type="component" value="Unassembled WGS sequence"/>
</dbReference>
<protein>
    <recommendedName>
        <fullName evidence="4">Acyloxyacyl hydrolase</fullName>
    </recommendedName>
</protein>
<evidence type="ECO:0000313" key="2">
    <source>
        <dbReference type="EMBL" id="NER14391.1"/>
    </source>
</evidence>
<accession>A0A6P0UM27</accession>
<keyword evidence="1" id="KW-0732">Signal</keyword>
<sequence>MRLSLLSLLLILSFCNAGFSQEQEGPKAFISISGTLGRHSVNFKDFAKSPGFSFGFSISAGIYAVDNGDYRGGLVLTLLEGASRDERRRQLSEDFELPHPDYDKHIIFKFAQFRSANIGWFSEWDASDNVTLYHQIGFGIFGSTEKDQLLDFGMSNQLGTLLGDAESFRARLGINHDTTFGTGNPNYVQNNLGFTFGGFRAF</sequence>
<dbReference type="AlphaFoldDB" id="A0A6P0UM27"/>
<name>A0A6P0UM27_9FLAO</name>
<comment type="caution">
    <text evidence="2">The sequence shown here is derived from an EMBL/GenBank/DDBJ whole genome shotgun (WGS) entry which is preliminary data.</text>
</comment>
<organism evidence="2 3">
    <name type="scientific">Leptobacterium flavescens</name>
    <dbReference type="NCBI Taxonomy" id="472055"/>
    <lineage>
        <taxon>Bacteria</taxon>
        <taxon>Pseudomonadati</taxon>
        <taxon>Bacteroidota</taxon>
        <taxon>Flavobacteriia</taxon>
        <taxon>Flavobacteriales</taxon>
        <taxon>Flavobacteriaceae</taxon>
        <taxon>Leptobacterium</taxon>
    </lineage>
</organism>
<reference evidence="2 3" key="1">
    <citation type="submission" date="2020-01" db="EMBL/GenBank/DDBJ databases">
        <title>Leptobacterium flavescens.</title>
        <authorList>
            <person name="Wang G."/>
        </authorList>
    </citation>
    <scope>NUCLEOTIDE SEQUENCE [LARGE SCALE GENOMIC DNA]</scope>
    <source>
        <strain evidence="2 3">KCTC 22160</strain>
    </source>
</reference>